<evidence type="ECO:0000313" key="2">
    <source>
        <dbReference type="Proteomes" id="UP000239340"/>
    </source>
</evidence>
<protein>
    <submittedName>
        <fullName evidence="1">Uncharacterized protein</fullName>
    </submittedName>
</protein>
<organism evidence="1 2">
    <name type="scientific">Rhizobium fredii</name>
    <name type="common">Sinorhizobium fredii</name>
    <dbReference type="NCBI Taxonomy" id="380"/>
    <lineage>
        <taxon>Bacteria</taxon>
        <taxon>Pseudomonadati</taxon>
        <taxon>Pseudomonadota</taxon>
        <taxon>Alphaproteobacteria</taxon>
        <taxon>Hyphomicrobiales</taxon>
        <taxon>Rhizobiaceae</taxon>
        <taxon>Sinorhizobium/Ensifer group</taxon>
        <taxon>Sinorhizobium</taxon>
    </lineage>
</organism>
<proteinExistence type="predicted"/>
<accession>A0A2L0H4X8</accession>
<name>A0A2L0H4X8_RHIFR</name>
<gene>
    <name evidence="1" type="ORF">NXT3_CH01962</name>
</gene>
<sequence>MTLKGGRAYRDTAGGIARCSAIPRQANSATENQRLLEKFIFHGDPYSDGMWTFTSGRGSHGTRLYLCGPENATHVKRML</sequence>
<dbReference type="AlphaFoldDB" id="A0A2L0H4X8"/>
<reference evidence="1 2" key="1">
    <citation type="submission" date="2017-10" db="EMBL/GenBank/DDBJ databases">
        <title>Analysis of the genome sequences of Rhizobium populations associated to common bean (phaseolus vulgaris).</title>
        <authorList>
            <person name="Bustos P."/>
            <person name="Santamaria R.I."/>
            <person name="Miranda-Sanchez F."/>
            <person name="Perez-Carrascal O."/>
            <person name="Juarez S."/>
            <person name="Lozano L."/>
            <person name="Martinez-Flores I."/>
            <person name="Vinuesa P."/>
            <person name="Martinez-Romero E."/>
            <person name="Cevallos M.A."/>
            <person name="Romero D."/>
            <person name="Davila G."/>
            <person name="Gonzalez V."/>
        </authorList>
    </citation>
    <scope>NUCLEOTIDE SEQUENCE [LARGE SCALE GENOMIC DNA]</scope>
    <source>
        <strain evidence="1 2">NXT3</strain>
    </source>
</reference>
<dbReference type="Proteomes" id="UP000239340">
    <property type="component" value="Chromosome"/>
</dbReference>
<dbReference type="EMBL" id="CP024307">
    <property type="protein sequence ID" value="AUX76528.1"/>
    <property type="molecule type" value="Genomic_DNA"/>
</dbReference>
<evidence type="ECO:0000313" key="1">
    <source>
        <dbReference type="EMBL" id="AUX76528.1"/>
    </source>
</evidence>